<keyword evidence="3" id="KW-1185">Reference proteome</keyword>
<evidence type="ECO:0000256" key="1">
    <source>
        <dbReference type="SAM" id="MobiDB-lite"/>
    </source>
</evidence>
<comment type="caution">
    <text evidence="2">The sequence shown here is derived from an EMBL/GenBank/DDBJ whole genome shotgun (WGS) entry which is preliminary data.</text>
</comment>
<name>A0ABN7P888_TIMPD</name>
<sequence>MITFLKLCDKCLYTLSGKSSRFNVSTELIKVFVKRHIHQHQPKFQMDSEEFRVLDLKPKKSRPFTRKQIEKAIAMPPRGISFKHITAPGNVAVGSDSESPSMKESKLEGKRKNELESKVWYIDSTTLPGNKSTEACLVNLSRSSSL</sequence>
<protein>
    <submittedName>
        <fullName evidence="2">Uncharacterized protein</fullName>
    </submittedName>
</protein>
<reference evidence="2" key="1">
    <citation type="submission" date="2021-03" db="EMBL/GenBank/DDBJ databases">
        <authorList>
            <person name="Tran Van P."/>
        </authorList>
    </citation>
    <scope>NUCLEOTIDE SEQUENCE</scope>
</reference>
<evidence type="ECO:0000313" key="3">
    <source>
        <dbReference type="Proteomes" id="UP001153148"/>
    </source>
</evidence>
<feature type="region of interest" description="Disordered" evidence="1">
    <location>
        <begin position="91"/>
        <end position="112"/>
    </location>
</feature>
<feature type="compositionally biased region" description="Basic and acidic residues" evidence="1">
    <location>
        <begin position="101"/>
        <end position="112"/>
    </location>
</feature>
<proteinExistence type="predicted"/>
<feature type="non-terminal residue" evidence="2">
    <location>
        <position position="146"/>
    </location>
</feature>
<accession>A0ABN7P888</accession>
<dbReference type="EMBL" id="CAJPIN010017434">
    <property type="protein sequence ID" value="CAG2061828.1"/>
    <property type="molecule type" value="Genomic_DNA"/>
</dbReference>
<dbReference type="Proteomes" id="UP001153148">
    <property type="component" value="Unassembled WGS sequence"/>
</dbReference>
<evidence type="ECO:0000313" key="2">
    <source>
        <dbReference type="EMBL" id="CAG2061828.1"/>
    </source>
</evidence>
<organism evidence="2 3">
    <name type="scientific">Timema podura</name>
    <name type="common">Walking stick</name>
    <dbReference type="NCBI Taxonomy" id="61482"/>
    <lineage>
        <taxon>Eukaryota</taxon>
        <taxon>Metazoa</taxon>
        <taxon>Ecdysozoa</taxon>
        <taxon>Arthropoda</taxon>
        <taxon>Hexapoda</taxon>
        <taxon>Insecta</taxon>
        <taxon>Pterygota</taxon>
        <taxon>Neoptera</taxon>
        <taxon>Polyneoptera</taxon>
        <taxon>Phasmatodea</taxon>
        <taxon>Timematodea</taxon>
        <taxon>Timematoidea</taxon>
        <taxon>Timematidae</taxon>
        <taxon>Timema</taxon>
    </lineage>
</organism>
<gene>
    <name evidence="2" type="ORF">TPAB3V08_LOCUS8781</name>
</gene>